<gene>
    <name evidence="1" type="ORF">TL16_g05115</name>
</gene>
<dbReference type="Pfam" id="PF13306">
    <property type="entry name" value="LRR_5"/>
    <property type="match status" value="1"/>
</dbReference>
<dbReference type="InterPro" id="IPR032675">
    <property type="entry name" value="LRR_dom_sf"/>
</dbReference>
<comment type="caution">
    <text evidence="1">The sequence shown here is derived from an EMBL/GenBank/DDBJ whole genome shotgun (WGS) entry which is preliminary data.</text>
</comment>
<sequence>MTTVSFPTTLTSIGNQAFYGCSSLDNVNLLHTNLQELGNKAFGGCLELKSITILDSLQKFDWCVFYGCSELVPSNIDVYSHNDAVVAHLRYKQRIAAEVIAPLKKIIAEQAIEITDQAAEIVALRERIAQLEI</sequence>
<dbReference type="Gene3D" id="3.80.10.10">
    <property type="entry name" value="Ribonuclease Inhibitor"/>
    <property type="match status" value="1"/>
</dbReference>
<dbReference type="InterPro" id="IPR026906">
    <property type="entry name" value="LRR_5"/>
</dbReference>
<dbReference type="SUPFAM" id="SSF52058">
    <property type="entry name" value="L domain-like"/>
    <property type="match status" value="1"/>
</dbReference>
<reference evidence="2" key="1">
    <citation type="journal article" date="2023" name="Commun. Biol.">
        <title>Genome analysis of Parmales, the sister group of diatoms, reveals the evolutionary specialization of diatoms from phago-mixotrophs to photoautotrophs.</title>
        <authorList>
            <person name="Ban H."/>
            <person name="Sato S."/>
            <person name="Yoshikawa S."/>
            <person name="Yamada K."/>
            <person name="Nakamura Y."/>
            <person name="Ichinomiya M."/>
            <person name="Sato N."/>
            <person name="Blanc-Mathieu R."/>
            <person name="Endo H."/>
            <person name="Kuwata A."/>
            <person name="Ogata H."/>
        </authorList>
    </citation>
    <scope>NUCLEOTIDE SEQUENCE [LARGE SCALE GENOMIC DNA]</scope>
</reference>
<dbReference type="AlphaFoldDB" id="A0A9W7AET8"/>
<dbReference type="Proteomes" id="UP001162640">
    <property type="component" value="Unassembled WGS sequence"/>
</dbReference>
<evidence type="ECO:0000313" key="1">
    <source>
        <dbReference type="EMBL" id="GMH69266.1"/>
    </source>
</evidence>
<organism evidence="1 2">
    <name type="scientific">Triparma laevis f. inornata</name>
    <dbReference type="NCBI Taxonomy" id="1714386"/>
    <lineage>
        <taxon>Eukaryota</taxon>
        <taxon>Sar</taxon>
        <taxon>Stramenopiles</taxon>
        <taxon>Ochrophyta</taxon>
        <taxon>Bolidophyceae</taxon>
        <taxon>Parmales</taxon>
        <taxon>Triparmaceae</taxon>
        <taxon>Triparma</taxon>
    </lineage>
</organism>
<evidence type="ECO:0000313" key="2">
    <source>
        <dbReference type="Proteomes" id="UP001162640"/>
    </source>
</evidence>
<accession>A0A9W7AET8</accession>
<proteinExistence type="predicted"/>
<dbReference type="EMBL" id="BLQM01000147">
    <property type="protein sequence ID" value="GMH69266.1"/>
    <property type="molecule type" value="Genomic_DNA"/>
</dbReference>
<evidence type="ECO:0008006" key="3">
    <source>
        <dbReference type="Google" id="ProtNLM"/>
    </source>
</evidence>
<name>A0A9W7AET8_9STRA</name>
<protein>
    <recommendedName>
        <fullName evidence="3">Leucine-rich repeat domain-containing protein</fullName>
    </recommendedName>
</protein>